<dbReference type="SUPFAM" id="SSF48452">
    <property type="entry name" value="TPR-like"/>
    <property type="match status" value="1"/>
</dbReference>
<sequence>MNNIIKISSLYALIFFNFCSIPRGKVYFFPPTKEGGTLKKLFPVTLEYRSINVVIYTKEADGKSLYSGLVQDNGDYVHSEKCDLDDNDCISIALEHDQDCKLRQGYITVVGKFTFQPKNSLRSTLHSFNFSKIITVRFDNCQLGLHEIRVANSAVIESIRRTTMPQSYMYDLPGFLDRYFYFKSDNSQLQKLYNDLSNEKYNDVSQISHAQKILEKAESQFPNDAWLIRNIGTMILFQGDWQKACGYYRRSKMLGYTVRIEEWIYACDQFDFSSVIHVL</sequence>
<dbReference type="PATRIC" id="fig|1218565.3.peg.1692"/>
<dbReference type="Proteomes" id="UP000011988">
    <property type="component" value="Unassembled WGS sequence"/>
</dbReference>
<dbReference type="RefSeq" id="WP_020773040.1">
    <property type="nucleotide sequence ID" value="NZ_ANIK01000031.1"/>
</dbReference>
<proteinExistence type="predicted"/>
<comment type="caution">
    <text evidence="1">The sequence shown here is derived from an EMBL/GenBank/DDBJ whole genome shotgun (WGS) entry which is preliminary data.</text>
</comment>
<dbReference type="Gene3D" id="1.25.40.10">
    <property type="entry name" value="Tetratricopeptide repeat domain"/>
    <property type="match status" value="1"/>
</dbReference>
<name>M6CZ07_9LEPT</name>
<evidence type="ECO:0008006" key="3">
    <source>
        <dbReference type="Google" id="ProtNLM"/>
    </source>
</evidence>
<dbReference type="InterPro" id="IPR011990">
    <property type="entry name" value="TPR-like_helical_dom_sf"/>
</dbReference>
<dbReference type="AlphaFoldDB" id="M6CZ07"/>
<gene>
    <name evidence="1" type="ORF">LEP1GSC194_3099</name>
</gene>
<dbReference type="OrthoDB" id="9974202at2"/>
<dbReference type="EMBL" id="ANIK01000031">
    <property type="protein sequence ID" value="EMJ95741.1"/>
    <property type="molecule type" value="Genomic_DNA"/>
</dbReference>
<accession>M6CZ07</accession>
<organism evidence="1 2">
    <name type="scientific">Leptospira alstonii serovar Sichuan str. 79601</name>
    <dbReference type="NCBI Taxonomy" id="1218565"/>
    <lineage>
        <taxon>Bacteria</taxon>
        <taxon>Pseudomonadati</taxon>
        <taxon>Spirochaetota</taxon>
        <taxon>Spirochaetia</taxon>
        <taxon>Leptospirales</taxon>
        <taxon>Leptospiraceae</taxon>
        <taxon>Leptospira</taxon>
    </lineage>
</organism>
<evidence type="ECO:0000313" key="1">
    <source>
        <dbReference type="EMBL" id="EMJ95741.1"/>
    </source>
</evidence>
<reference evidence="1 2" key="1">
    <citation type="submission" date="2013-01" db="EMBL/GenBank/DDBJ databases">
        <authorList>
            <person name="Harkins D.M."/>
            <person name="Durkin A.S."/>
            <person name="Brinkac L.M."/>
            <person name="Haft D.H."/>
            <person name="Selengut J.D."/>
            <person name="Sanka R."/>
            <person name="DePew J."/>
            <person name="Purushe J."/>
            <person name="Galloway R.L."/>
            <person name="Vinetz J.M."/>
            <person name="Sutton G.G."/>
            <person name="Nierman W.C."/>
            <person name="Fouts D.E."/>
        </authorList>
    </citation>
    <scope>NUCLEOTIDE SEQUENCE [LARGE SCALE GENOMIC DNA]</scope>
    <source>
        <strain evidence="1 2">79601</strain>
    </source>
</reference>
<protein>
    <recommendedName>
        <fullName evidence="3">Tetratricopeptide repeat protein</fullName>
    </recommendedName>
</protein>
<evidence type="ECO:0000313" key="2">
    <source>
        <dbReference type="Proteomes" id="UP000011988"/>
    </source>
</evidence>